<feature type="region of interest" description="Disordered" evidence="1">
    <location>
        <begin position="677"/>
        <end position="700"/>
    </location>
</feature>
<feature type="region of interest" description="Disordered" evidence="1">
    <location>
        <begin position="777"/>
        <end position="817"/>
    </location>
</feature>
<feature type="region of interest" description="Disordered" evidence="1">
    <location>
        <begin position="457"/>
        <end position="597"/>
    </location>
</feature>
<proteinExistence type="predicted"/>
<feature type="compositionally biased region" description="Gly residues" evidence="1">
    <location>
        <begin position="1"/>
        <end position="17"/>
    </location>
</feature>
<feature type="domain" description="OCEL" evidence="2">
    <location>
        <begin position="1093"/>
        <end position="1201"/>
    </location>
</feature>
<dbReference type="AlphaFoldDB" id="A0A199VWF7"/>
<evidence type="ECO:0000256" key="1">
    <source>
        <dbReference type="SAM" id="MobiDB-lite"/>
    </source>
</evidence>
<comment type="caution">
    <text evidence="3">The sequence shown here is derived from an EMBL/GenBank/DDBJ whole genome shotgun (WGS) entry which is preliminary data.</text>
</comment>
<dbReference type="Proteomes" id="UP000092600">
    <property type="component" value="Unassembled WGS sequence"/>
</dbReference>
<name>A0A199VWF7_ANACO</name>
<feature type="compositionally biased region" description="Basic and acidic residues" evidence="1">
    <location>
        <begin position="561"/>
        <end position="570"/>
    </location>
</feature>
<evidence type="ECO:0000313" key="3">
    <source>
        <dbReference type="EMBL" id="OAY81328.1"/>
    </source>
</evidence>
<reference evidence="3 4" key="1">
    <citation type="journal article" date="2016" name="DNA Res.">
        <title>The draft genome of MD-2 pineapple using hybrid error correction of long reads.</title>
        <authorList>
            <person name="Redwan R.M."/>
            <person name="Saidin A."/>
            <person name="Kumar S.V."/>
        </authorList>
    </citation>
    <scope>NUCLEOTIDE SEQUENCE [LARGE SCALE GENOMIC DNA]</scope>
    <source>
        <strain evidence="4">cv. MD2</strain>
        <tissue evidence="3">Leaf</tissue>
    </source>
</reference>
<dbReference type="PANTHER" id="PTHR38372">
    <property type="entry name" value="DENTIN SIALOPHOSPHOPROTEIN-LIKE PROTEIN"/>
    <property type="match status" value="1"/>
</dbReference>
<dbReference type="PROSITE" id="PS51980">
    <property type="entry name" value="OCEL"/>
    <property type="match status" value="1"/>
</dbReference>
<organism evidence="3 4">
    <name type="scientific">Ananas comosus</name>
    <name type="common">Pineapple</name>
    <name type="synonym">Ananas ananas</name>
    <dbReference type="NCBI Taxonomy" id="4615"/>
    <lineage>
        <taxon>Eukaryota</taxon>
        <taxon>Viridiplantae</taxon>
        <taxon>Streptophyta</taxon>
        <taxon>Embryophyta</taxon>
        <taxon>Tracheophyta</taxon>
        <taxon>Spermatophyta</taxon>
        <taxon>Magnoliopsida</taxon>
        <taxon>Liliopsida</taxon>
        <taxon>Poales</taxon>
        <taxon>Bromeliaceae</taxon>
        <taxon>Bromelioideae</taxon>
        <taxon>Ananas</taxon>
    </lineage>
</organism>
<feature type="region of interest" description="Disordered" evidence="1">
    <location>
        <begin position="861"/>
        <end position="888"/>
    </location>
</feature>
<evidence type="ECO:0000259" key="2">
    <source>
        <dbReference type="PROSITE" id="PS51980"/>
    </source>
</evidence>
<evidence type="ECO:0000313" key="4">
    <source>
        <dbReference type="Proteomes" id="UP000092600"/>
    </source>
</evidence>
<dbReference type="Pfam" id="PF07303">
    <property type="entry name" value="Occludin_ELL"/>
    <property type="match status" value="1"/>
</dbReference>
<gene>
    <name evidence="3" type="ORF">ACMD2_18270</name>
</gene>
<feature type="region of interest" description="Disordered" evidence="1">
    <location>
        <begin position="1"/>
        <end position="60"/>
    </location>
</feature>
<dbReference type="STRING" id="4615.A0A199VWF7"/>
<feature type="compositionally biased region" description="Low complexity" evidence="1">
    <location>
        <begin position="34"/>
        <end position="49"/>
    </location>
</feature>
<dbReference type="EMBL" id="LSRQ01000679">
    <property type="protein sequence ID" value="OAY81328.1"/>
    <property type="molecule type" value="Genomic_DNA"/>
</dbReference>
<protein>
    <recommendedName>
        <fullName evidence="2">OCEL domain-containing protein</fullName>
    </recommendedName>
</protein>
<feature type="region of interest" description="Disordered" evidence="1">
    <location>
        <begin position="1019"/>
        <end position="1039"/>
    </location>
</feature>
<dbReference type="PANTHER" id="PTHR38372:SF2">
    <property type="entry name" value="DENTIN SIALOPHOSPHOPROTEIN-LIKE PROTEIN"/>
    <property type="match status" value="1"/>
</dbReference>
<sequence>MYKLGRGGGGAAAAGRGGGKRPLPPPPHLGRGGARAPMRGAAAAAASRGRPGGPGGAAAAASRDETFGLARGDPLEFGAIIRLTPDLIEEIRRAEAQGGVARIKFDSNLINPSENVINVGGKEFKFTWSKELGDLCDIYEERRSGEDGDGLLVECGSAWRKLNVQRILDESTKNHVKMRSEEAERQSKSRKAIVLDPANPSVKSQAKSMAAAAVEGEYFKICFYNLRNMRRMGWKKKEPFFKKRKVESSQAPTVAPPKSITKTGLLSNNVVKGVPLVSPVPSPPEQSRLAVSASPAGISTAFRGNLNYEEITPANVNKEETSNFEKETPSRAAIGVKNRISGHSEGIGDKPTDLQNLLITRLSENPKGMSLKALEKAVGESIPSSAKKIESLLKNIASLQVAGKYFLKPGVEVESSKRHISDSGSSPENAPLHTLVAESITVDKDVIEKIDEKAHSDLNVEEESSPFEKIDIVGSPETVVGDQKVNNDSDERAYSSSESGSDSDSESDSSGSGSDSSRSRSKSRSPAGSASASSSDSESDGSSSSKEGSDVVVDITDDEKEVEHKTKEADLNLSPSPGEWKATEDQNEKSILGTNQEKRVASPLFNLNEFEKDDDAIHATSVTENLSHGVNSKDHQTLGIKHSMNNQSNRILKQSFPHTAVKDKPIHELSNINERSLKSKSKRSLGSESFLEKPETAKKPRAANLAQVMPPGKTMDASVLDNVHYLSPDGPVQDRPKKQINNAEWDGRTSVNADQSTQRFEQINARKKVTDKMQRTGNNVENLGRGNTHEGVSVRSDELDSFTTKNRSTQDKPSVPNEKMRKFGKIVNTDTNDKYLTKNARDSDNHLIISDSYDRNSTELSGIIRDNGQPSRKNKLDFEKSPANGKGRMLQRELSDLELGEFREPLVVESSAKNKGQYEEKGSFKSLENKVSAVDITSSDVSKGRIAPNELNEQKELSPLLKDITRPPKKAMLSQNQQFSRIDHSAFESVTHLDKLAEVANKNDSREIRGVNLDYAGSDKKSPVARFPQHDNKHDGQMGNKKVMESKMQKSNALGMSVERSKNSFAVESDVNGRKRMDCSSDEDSFFYLKYDKDEPELKGPIKDFLQYKGYVQEYNEKYVAYCSLNKQLEKTRNDFLNIGRELELAKERDMAEYFSIVDKLRDMYRQSEARHKQMKKVFILLHEELKGPQSATEILRCHKPPWLIQHPQLWASGSQKACVSSFCRHQGSRSIWRRETTTDSGLCVPLEEELLVLDGIEFVREVSSQLA</sequence>
<accession>A0A199VWF7</accession>
<feature type="compositionally biased region" description="Low complexity" evidence="1">
    <location>
        <begin position="524"/>
        <end position="546"/>
    </location>
</feature>
<dbReference type="InterPro" id="IPR010844">
    <property type="entry name" value="Occludin_ELL"/>
</dbReference>